<evidence type="ECO:0000259" key="11">
    <source>
        <dbReference type="Pfam" id="PF00912"/>
    </source>
</evidence>
<feature type="region of interest" description="Disordered" evidence="9">
    <location>
        <begin position="683"/>
        <end position="716"/>
    </location>
</feature>
<dbReference type="InterPro" id="IPR001460">
    <property type="entry name" value="PCN-bd_Tpept"/>
</dbReference>
<dbReference type="PANTHER" id="PTHR32282">
    <property type="entry name" value="BINDING PROTEIN TRANSPEPTIDASE, PUTATIVE-RELATED"/>
    <property type="match status" value="1"/>
</dbReference>
<protein>
    <submittedName>
        <fullName evidence="12">Transglycosylase domain-containing protein</fullName>
        <ecNumber evidence="12">2.4.-.-</ecNumber>
    </submittedName>
</protein>
<comment type="caution">
    <text evidence="12">The sequence shown here is derived from an EMBL/GenBank/DDBJ whole genome shotgun (WGS) entry which is preliminary data.</text>
</comment>
<dbReference type="Pfam" id="PF00912">
    <property type="entry name" value="Transgly"/>
    <property type="match status" value="1"/>
</dbReference>
<evidence type="ECO:0000256" key="2">
    <source>
        <dbReference type="ARBA" id="ARBA00022670"/>
    </source>
</evidence>
<dbReference type="Proteomes" id="UP001596058">
    <property type="component" value="Unassembled WGS sequence"/>
</dbReference>
<evidence type="ECO:0000256" key="7">
    <source>
        <dbReference type="ARBA" id="ARBA00034000"/>
    </source>
</evidence>
<keyword evidence="1" id="KW-0121">Carboxypeptidase</keyword>
<reference evidence="13" key="1">
    <citation type="journal article" date="2019" name="Int. J. Syst. Evol. Microbiol.">
        <title>The Global Catalogue of Microorganisms (GCM) 10K type strain sequencing project: providing services to taxonomists for standard genome sequencing and annotation.</title>
        <authorList>
            <consortium name="The Broad Institute Genomics Platform"/>
            <consortium name="The Broad Institute Genome Sequencing Center for Infectious Disease"/>
            <person name="Wu L."/>
            <person name="Ma J."/>
        </authorList>
    </citation>
    <scope>NUCLEOTIDE SEQUENCE [LARGE SCALE GENOMIC DNA]</scope>
    <source>
        <strain evidence="13">CCUG 53903</strain>
    </source>
</reference>
<dbReference type="SUPFAM" id="SSF53955">
    <property type="entry name" value="Lysozyme-like"/>
    <property type="match status" value="1"/>
</dbReference>
<comment type="catalytic activity">
    <reaction evidence="8">
        <text>[GlcNAc-(1-&gt;4)-Mur2Ac(oyl-L-Ala-gamma-D-Glu-L-Lys-D-Ala-D-Ala)](n)-di-trans,octa-cis-undecaprenyl diphosphate + beta-D-GlcNAc-(1-&gt;4)-Mur2Ac(oyl-L-Ala-gamma-D-Glu-L-Lys-D-Ala-D-Ala)-di-trans,octa-cis-undecaprenyl diphosphate = [GlcNAc-(1-&gt;4)-Mur2Ac(oyl-L-Ala-gamma-D-Glu-L-Lys-D-Ala-D-Ala)](n+1)-di-trans,octa-cis-undecaprenyl diphosphate + di-trans,octa-cis-undecaprenyl diphosphate + H(+)</text>
        <dbReference type="Rhea" id="RHEA:23708"/>
        <dbReference type="Rhea" id="RHEA-COMP:9602"/>
        <dbReference type="Rhea" id="RHEA-COMP:9603"/>
        <dbReference type="ChEBI" id="CHEBI:15378"/>
        <dbReference type="ChEBI" id="CHEBI:58405"/>
        <dbReference type="ChEBI" id="CHEBI:60033"/>
        <dbReference type="ChEBI" id="CHEBI:78435"/>
        <dbReference type="EC" id="2.4.99.28"/>
    </reaction>
</comment>
<feature type="domain" description="Penicillin-binding protein transpeptidase" evidence="10">
    <location>
        <begin position="353"/>
        <end position="623"/>
    </location>
</feature>
<dbReference type="Gene3D" id="1.10.3810.10">
    <property type="entry name" value="Biosynthetic peptidoglycan transglycosylase-like"/>
    <property type="match status" value="1"/>
</dbReference>
<evidence type="ECO:0000256" key="4">
    <source>
        <dbReference type="ARBA" id="ARBA00022679"/>
    </source>
</evidence>
<dbReference type="Pfam" id="PF00905">
    <property type="entry name" value="Transpeptidase"/>
    <property type="match status" value="1"/>
</dbReference>
<name>A0ABW1CHZ0_9ACTN</name>
<organism evidence="12 13">
    <name type="scientific">Nonomuraea insulae</name>
    <dbReference type="NCBI Taxonomy" id="1616787"/>
    <lineage>
        <taxon>Bacteria</taxon>
        <taxon>Bacillati</taxon>
        <taxon>Actinomycetota</taxon>
        <taxon>Actinomycetes</taxon>
        <taxon>Streptosporangiales</taxon>
        <taxon>Streptosporangiaceae</taxon>
        <taxon>Nonomuraea</taxon>
    </lineage>
</organism>
<dbReference type="GO" id="GO:0016757">
    <property type="term" value="F:glycosyltransferase activity"/>
    <property type="evidence" value="ECO:0007669"/>
    <property type="project" value="UniProtKB-KW"/>
</dbReference>
<keyword evidence="4 12" id="KW-0808">Transferase</keyword>
<keyword evidence="13" id="KW-1185">Reference proteome</keyword>
<dbReference type="InterPro" id="IPR036950">
    <property type="entry name" value="PBP_transglycosylase"/>
</dbReference>
<evidence type="ECO:0000256" key="8">
    <source>
        <dbReference type="ARBA" id="ARBA00049902"/>
    </source>
</evidence>
<keyword evidence="2" id="KW-0645">Protease</keyword>
<accession>A0ABW1CHZ0</accession>
<evidence type="ECO:0000259" key="10">
    <source>
        <dbReference type="Pfam" id="PF00905"/>
    </source>
</evidence>
<dbReference type="InterPro" id="IPR023346">
    <property type="entry name" value="Lysozyme-like_dom_sf"/>
</dbReference>
<evidence type="ECO:0000256" key="1">
    <source>
        <dbReference type="ARBA" id="ARBA00022645"/>
    </source>
</evidence>
<evidence type="ECO:0000256" key="9">
    <source>
        <dbReference type="SAM" id="MobiDB-lite"/>
    </source>
</evidence>
<dbReference type="RefSeq" id="WP_379514745.1">
    <property type="nucleotide sequence ID" value="NZ_JBHSPA010000018.1"/>
</dbReference>
<dbReference type="SUPFAM" id="SSF56601">
    <property type="entry name" value="beta-lactamase/transpeptidase-like"/>
    <property type="match status" value="1"/>
</dbReference>
<evidence type="ECO:0000313" key="13">
    <source>
        <dbReference type="Proteomes" id="UP001596058"/>
    </source>
</evidence>
<comment type="catalytic activity">
    <reaction evidence="7">
        <text>Preferential cleavage: (Ac)2-L-Lys-D-Ala-|-D-Ala. Also transpeptidation of peptidyl-alanyl moieties that are N-acyl substituents of D-alanine.</text>
        <dbReference type="EC" id="3.4.16.4"/>
    </reaction>
</comment>
<feature type="domain" description="Glycosyl transferase family 51" evidence="11">
    <location>
        <begin position="64"/>
        <end position="251"/>
    </location>
</feature>
<dbReference type="InterPro" id="IPR050396">
    <property type="entry name" value="Glycosyltr_51/Transpeptidase"/>
</dbReference>
<keyword evidence="5" id="KW-0378">Hydrolase</keyword>
<proteinExistence type="predicted"/>
<evidence type="ECO:0000256" key="5">
    <source>
        <dbReference type="ARBA" id="ARBA00022801"/>
    </source>
</evidence>
<evidence type="ECO:0000256" key="3">
    <source>
        <dbReference type="ARBA" id="ARBA00022676"/>
    </source>
</evidence>
<keyword evidence="6" id="KW-0511">Multifunctional enzyme</keyword>
<feature type="compositionally biased region" description="Acidic residues" evidence="9">
    <location>
        <begin position="691"/>
        <end position="716"/>
    </location>
</feature>
<dbReference type="Gene3D" id="3.40.710.10">
    <property type="entry name" value="DD-peptidase/beta-lactamase superfamily"/>
    <property type="match status" value="1"/>
</dbReference>
<dbReference type="InterPro" id="IPR012338">
    <property type="entry name" value="Beta-lactam/transpept-like"/>
</dbReference>
<keyword evidence="3 12" id="KW-0328">Glycosyltransferase</keyword>
<gene>
    <name evidence="12" type="ORF">ACFPZ3_15275</name>
</gene>
<evidence type="ECO:0000256" key="6">
    <source>
        <dbReference type="ARBA" id="ARBA00023268"/>
    </source>
</evidence>
<evidence type="ECO:0000313" key="12">
    <source>
        <dbReference type="EMBL" id="MFC5825223.1"/>
    </source>
</evidence>
<dbReference type="InterPro" id="IPR001264">
    <property type="entry name" value="Glyco_trans_51"/>
</dbReference>
<dbReference type="PANTHER" id="PTHR32282:SF33">
    <property type="entry name" value="PEPTIDOGLYCAN GLYCOSYLTRANSFERASE"/>
    <property type="match status" value="1"/>
</dbReference>
<dbReference type="EC" id="2.4.-.-" evidence="12"/>
<dbReference type="EMBL" id="JBHSPA010000018">
    <property type="protein sequence ID" value="MFC5825223.1"/>
    <property type="molecule type" value="Genomic_DNA"/>
</dbReference>
<sequence length="716" mass="75505">MSSVARLTAAAAAAGVVAAAIALPAVGGGGAMFVSASEDLGIKPEQLKEPPLAERTTVLDAKGNEIAYFWEEYRESVPLAQVADIMKTAIISIEDFRFYEHGAIDIEGTVRALAKNATSGGIAQGGSSITQQYVKQVLLNSATSDKERNAALEASYARKLKELRYAMAIEEKYTKNEILEKYLNIAYFGAGANGVEAAARRFFGVSASELTLSQAATLAGAVQDPNSTDPNIGKAQQKRLLSRRNVVLDRMAELKKITPEEAAEAKKKKLGFKNIAIPGGCGASNVPYFCMYVRNEVLSNPIFGKTAKARSQFLNRGGLTIQTTLDPKMQTAADKAIKKHVFASDDPVASEALVEPGTGAIKAMAASRKYGNNKRKKEMSFNVVADAVHGGGTGFQAGSTFKTFTLLTALKEGMKINDGFSVGGGYTSPYYSSFKNCKNENIGDPSHTVTNDEGGGGFKTLQTGTWQSVNTFFVQLEQKVGLCDTIQTAKSLGIKRSDGLPLQEYETFTLGINEMDPVTVANAYASIGARGKYCAPMAITKITDRDGKVKNYKPKCKQAMDAEVADAAASILSGVFTKGTMSSVGGIGRPAGGKTGTTDSQASAWFAGFTPNLAGAVSIGDPRGAQDHKLNGVTIGGRYFGSVFGASIPGPIWKDTMLSALKGVPADEFTPVNTSRFGGCGSGCAPVERTEPDDEGDVTTDGGLDDVDIADFGDQG</sequence>